<keyword evidence="1" id="KW-0472">Membrane</keyword>
<protein>
    <recommendedName>
        <fullName evidence="4">Membrane protein 6-pyruvoyl-tetrahydropterin synthase-related domain-containing protein</fullName>
    </recommendedName>
</protein>
<dbReference type="InterPro" id="IPR018580">
    <property type="entry name" value="Uncharacterised_YfhO"/>
</dbReference>
<dbReference type="EMBL" id="MFJG01000015">
    <property type="protein sequence ID" value="OGG07122.1"/>
    <property type="molecule type" value="Genomic_DNA"/>
</dbReference>
<feature type="transmembrane region" description="Helical" evidence="1">
    <location>
        <begin position="80"/>
        <end position="99"/>
    </location>
</feature>
<reference evidence="2 3" key="1">
    <citation type="journal article" date="2016" name="Nat. Commun.">
        <title>Thousands of microbial genomes shed light on interconnected biogeochemical processes in an aquifer system.</title>
        <authorList>
            <person name="Anantharaman K."/>
            <person name="Brown C.T."/>
            <person name="Hug L.A."/>
            <person name="Sharon I."/>
            <person name="Castelle C.J."/>
            <person name="Probst A.J."/>
            <person name="Thomas B.C."/>
            <person name="Singh A."/>
            <person name="Wilkins M.J."/>
            <person name="Karaoz U."/>
            <person name="Brodie E.L."/>
            <person name="Williams K.H."/>
            <person name="Hubbard S.S."/>
            <person name="Banfield J.F."/>
        </authorList>
    </citation>
    <scope>NUCLEOTIDE SEQUENCE [LARGE SCALE GENOMIC DNA]</scope>
</reference>
<dbReference type="AlphaFoldDB" id="A0A1F5Z4T3"/>
<evidence type="ECO:0000313" key="2">
    <source>
        <dbReference type="EMBL" id="OGG07122.1"/>
    </source>
</evidence>
<evidence type="ECO:0000256" key="1">
    <source>
        <dbReference type="SAM" id="Phobius"/>
    </source>
</evidence>
<keyword evidence="1" id="KW-0812">Transmembrane</keyword>
<sequence>MFHPWRDFFGNLPFKNFILTDPVRQQYPWRELAVDLLKKLELPLWNPYNFAGTPLLANIQSAVFYPLNILFYLLSFPHAWSIYILAAPVLAAFFMYLYLRNLNLNKLPALFGSLTFALCGFNIAWLENGVLTHTLLWLPLILWSMDRRKSLVFLFAMFSSFTAGHWQTFFYVFLFSHVYLFLRSRRSLLRFFILDAIFLVLALPQLLPSLQFIGLSGRSQDQLWQNVAGWFIPWQNLVQFIAPDFFGNPATLNYRGIFSYQEFVGYLGIPAFVFAISAIFIKRKIVWFFLGTVVVGLIFALPTPLAKLPFALNLPLISSSMPTRLLSIIDFSLAVLAAFGFQKFNKKLFAIFLFFFALLGVLSPSRYLLLPFALLIATFVLKKYSWLLIGLLLLDLGRFGFKYLPITDSKYLYPETKVTRFLQENTKDNYFRFMTLSDEIFPPNFNVIYRIQSVNGYDPLYLKAYSDLVGGGNRIIVPKDYKNPVFNELGVKYILSFEDISGPAYVLVMEEGKTKIFENKNVSPRAYLESGGEAKITLYSENVVIIKTSSMITTTLILSDMYYPGWKVSVDGVLSKITPTPYNFRSVELSPGDHEVIFKMSLL</sequence>
<feature type="transmembrane region" description="Helical" evidence="1">
    <location>
        <begin position="111"/>
        <end position="131"/>
    </location>
</feature>
<dbReference type="Proteomes" id="UP000178681">
    <property type="component" value="Unassembled WGS sequence"/>
</dbReference>
<comment type="caution">
    <text evidence="2">The sequence shown here is derived from an EMBL/GenBank/DDBJ whole genome shotgun (WGS) entry which is preliminary data.</text>
</comment>
<feature type="transmembrane region" description="Helical" evidence="1">
    <location>
        <begin position="187"/>
        <end position="207"/>
    </location>
</feature>
<feature type="transmembrane region" description="Helical" evidence="1">
    <location>
        <begin position="55"/>
        <end position="74"/>
    </location>
</feature>
<feature type="transmembrane region" description="Helical" evidence="1">
    <location>
        <begin position="263"/>
        <end position="281"/>
    </location>
</feature>
<name>A0A1F5Z4T3_9BACT</name>
<gene>
    <name evidence="2" type="ORF">A2872_02880</name>
</gene>
<feature type="transmembrane region" description="Helical" evidence="1">
    <location>
        <begin position="286"/>
        <end position="305"/>
    </location>
</feature>
<keyword evidence="1" id="KW-1133">Transmembrane helix</keyword>
<feature type="transmembrane region" description="Helical" evidence="1">
    <location>
        <begin position="348"/>
        <end position="367"/>
    </location>
</feature>
<evidence type="ECO:0000313" key="3">
    <source>
        <dbReference type="Proteomes" id="UP000178681"/>
    </source>
</evidence>
<organism evidence="2 3">
    <name type="scientific">Candidatus Gottesmanbacteria bacterium RIFCSPHIGHO2_01_FULL_42_12</name>
    <dbReference type="NCBI Taxonomy" id="1798377"/>
    <lineage>
        <taxon>Bacteria</taxon>
        <taxon>Candidatus Gottesmaniibacteriota</taxon>
    </lineage>
</organism>
<feature type="transmembrane region" description="Helical" evidence="1">
    <location>
        <begin position="325"/>
        <end position="341"/>
    </location>
</feature>
<dbReference type="STRING" id="1798377.A2872_02880"/>
<evidence type="ECO:0008006" key="4">
    <source>
        <dbReference type="Google" id="ProtNLM"/>
    </source>
</evidence>
<accession>A0A1F5Z4T3</accession>
<dbReference type="PANTHER" id="PTHR38454">
    <property type="entry name" value="INTEGRAL MEMBRANE PROTEIN-RELATED"/>
    <property type="match status" value="1"/>
</dbReference>
<dbReference type="PANTHER" id="PTHR38454:SF1">
    <property type="entry name" value="INTEGRAL MEMBRANE PROTEIN"/>
    <property type="match status" value="1"/>
</dbReference>
<feature type="transmembrane region" description="Helical" evidence="1">
    <location>
        <begin position="151"/>
        <end position="175"/>
    </location>
</feature>
<proteinExistence type="predicted"/>